<organism evidence="1 2">
    <name type="scientific">Cetraspora pellucida</name>
    <dbReference type="NCBI Taxonomy" id="1433469"/>
    <lineage>
        <taxon>Eukaryota</taxon>
        <taxon>Fungi</taxon>
        <taxon>Fungi incertae sedis</taxon>
        <taxon>Mucoromycota</taxon>
        <taxon>Glomeromycotina</taxon>
        <taxon>Glomeromycetes</taxon>
        <taxon>Diversisporales</taxon>
        <taxon>Gigasporaceae</taxon>
        <taxon>Cetraspora</taxon>
    </lineage>
</organism>
<dbReference type="Proteomes" id="UP000789366">
    <property type="component" value="Unassembled WGS sequence"/>
</dbReference>
<gene>
    <name evidence="1" type="ORF">SPELUC_LOCUS11094</name>
</gene>
<reference evidence="1" key="1">
    <citation type="submission" date="2021-06" db="EMBL/GenBank/DDBJ databases">
        <authorList>
            <person name="Kallberg Y."/>
            <person name="Tangrot J."/>
            <person name="Rosling A."/>
        </authorList>
    </citation>
    <scope>NUCLEOTIDE SEQUENCE</scope>
    <source>
        <strain evidence="1">28 12/20/2015</strain>
    </source>
</reference>
<name>A0ACA9P8J1_9GLOM</name>
<feature type="non-terminal residue" evidence="1">
    <location>
        <position position="135"/>
    </location>
</feature>
<dbReference type="EMBL" id="CAJVPW010022395">
    <property type="protein sequence ID" value="CAG8697350.1"/>
    <property type="molecule type" value="Genomic_DNA"/>
</dbReference>
<comment type="caution">
    <text evidence="1">The sequence shown here is derived from an EMBL/GenBank/DDBJ whole genome shotgun (WGS) entry which is preliminary data.</text>
</comment>
<keyword evidence="2" id="KW-1185">Reference proteome</keyword>
<protein>
    <submittedName>
        <fullName evidence="1">11325_t:CDS:1</fullName>
    </submittedName>
</protein>
<accession>A0ACA9P8J1</accession>
<evidence type="ECO:0000313" key="2">
    <source>
        <dbReference type="Proteomes" id="UP000789366"/>
    </source>
</evidence>
<sequence>MLNTTYTVGQDLFSAITKVLDKYLTEPIKNMIRKEMSQCLFVNANLIEPNYEELNREQENLQTTLEGFIEDQNDARFMTLQAMIKEVGQDCEKNNELMDKGILPTRKLATILATVPTIKKAVYKRNLYSRVWELA</sequence>
<proteinExistence type="predicted"/>
<evidence type="ECO:0000313" key="1">
    <source>
        <dbReference type="EMBL" id="CAG8697350.1"/>
    </source>
</evidence>